<name>D5ELL3_CORAD</name>
<gene>
    <name evidence="3" type="ordered locus">Caka_2131</name>
</gene>
<protein>
    <submittedName>
        <fullName evidence="3">Uncharacterized protein</fullName>
    </submittedName>
</protein>
<dbReference type="AlphaFoldDB" id="D5ELL3"/>
<dbReference type="RefSeq" id="WP_013043871.1">
    <property type="nucleotide sequence ID" value="NC_014008.1"/>
</dbReference>
<dbReference type="OrthoDB" id="200263at2"/>
<feature type="coiled-coil region" evidence="1">
    <location>
        <begin position="145"/>
        <end position="175"/>
    </location>
</feature>
<keyword evidence="1" id="KW-0175">Coiled coil</keyword>
<feature type="compositionally biased region" description="Basic and acidic residues" evidence="2">
    <location>
        <begin position="47"/>
        <end position="67"/>
    </location>
</feature>
<proteinExistence type="predicted"/>
<dbReference type="EMBL" id="CP001998">
    <property type="protein sequence ID" value="ADE55149.1"/>
    <property type="molecule type" value="Genomic_DNA"/>
</dbReference>
<reference evidence="3 4" key="1">
    <citation type="journal article" date="2010" name="Stand. Genomic Sci.">
        <title>Complete genome sequence of Coraliomargarita akajimensis type strain (04OKA010-24).</title>
        <authorList>
            <person name="Mavromatis K."/>
            <person name="Abt B."/>
            <person name="Brambilla E."/>
            <person name="Lapidus A."/>
            <person name="Copeland A."/>
            <person name="Deshpande S."/>
            <person name="Nolan M."/>
            <person name="Lucas S."/>
            <person name="Tice H."/>
            <person name="Cheng J.F."/>
            <person name="Han C."/>
            <person name="Detter J.C."/>
            <person name="Woyke T."/>
            <person name="Goodwin L."/>
            <person name="Pitluck S."/>
            <person name="Held B."/>
            <person name="Brettin T."/>
            <person name="Tapia R."/>
            <person name="Ivanova N."/>
            <person name="Mikhailova N."/>
            <person name="Pati A."/>
            <person name="Liolios K."/>
            <person name="Chen A."/>
            <person name="Palaniappan K."/>
            <person name="Land M."/>
            <person name="Hauser L."/>
            <person name="Chang Y.J."/>
            <person name="Jeffries C.D."/>
            <person name="Rohde M."/>
            <person name="Goker M."/>
            <person name="Bristow J."/>
            <person name="Eisen J.A."/>
            <person name="Markowitz V."/>
            <person name="Hugenholtz P."/>
            <person name="Klenk H.P."/>
            <person name="Kyrpides N.C."/>
        </authorList>
    </citation>
    <scope>NUCLEOTIDE SEQUENCE [LARGE SCALE GENOMIC DNA]</scope>
    <source>
        <strain evidence="4">DSM 45221 / IAM 15411 / JCM 23193 / KCTC 12865</strain>
    </source>
</reference>
<accession>D5ELL3</accession>
<dbReference type="STRING" id="583355.Caka_2131"/>
<sequence>MDQLFEILIPVIIAAVYFFSNVLNKKNSEEEGPRAPGSYDDGEDYDERQRRIQEEIRRKIMERRQQQEEASSTSPPPIQREVPSQQLTPADHRLRERLRETQERMRHKVEADEPPVVVPPPMPVAEVPAKEPQGFSWDTSDNIYEQQLEAQLQQIEATKRHAEALRAKAEGASAKVARRRRSSGASLLQGPVREQLKNPSAARAAIIYREVLGKPKALQ</sequence>
<evidence type="ECO:0000313" key="4">
    <source>
        <dbReference type="Proteomes" id="UP000000925"/>
    </source>
</evidence>
<evidence type="ECO:0000256" key="2">
    <source>
        <dbReference type="SAM" id="MobiDB-lite"/>
    </source>
</evidence>
<dbReference type="Proteomes" id="UP000000925">
    <property type="component" value="Chromosome"/>
</dbReference>
<evidence type="ECO:0000313" key="3">
    <source>
        <dbReference type="EMBL" id="ADE55149.1"/>
    </source>
</evidence>
<organism evidence="3 4">
    <name type="scientific">Coraliomargarita akajimensis (strain DSM 45221 / IAM 15411 / JCM 23193 / KCTC 12865 / 04OKA010-24)</name>
    <dbReference type="NCBI Taxonomy" id="583355"/>
    <lineage>
        <taxon>Bacteria</taxon>
        <taxon>Pseudomonadati</taxon>
        <taxon>Verrucomicrobiota</taxon>
        <taxon>Opitutia</taxon>
        <taxon>Puniceicoccales</taxon>
        <taxon>Coraliomargaritaceae</taxon>
        <taxon>Coraliomargarita</taxon>
    </lineage>
</organism>
<dbReference type="KEGG" id="caa:Caka_2131"/>
<feature type="region of interest" description="Disordered" evidence="2">
    <location>
        <begin position="27"/>
        <end position="92"/>
    </location>
</feature>
<evidence type="ECO:0000256" key="1">
    <source>
        <dbReference type="SAM" id="Coils"/>
    </source>
</evidence>
<keyword evidence="4" id="KW-1185">Reference proteome</keyword>
<dbReference type="HOGENOM" id="CLU_1259654_0_0_0"/>